<dbReference type="Proteomes" id="UP000245768">
    <property type="component" value="Unassembled WGS sequence"/>
</dbReference>
<dbReference type="EMBL" id="KZ819635">
    <property type="protein sequence ID" value="PWN91926.1"/>
    <property type="molecule type" value="Genomic_DNA"/>
</dbReference>
<sequence>MSSLRQPIKVPCLDHGSPTRPTIRHKLLEVVRLDIVAEVAHVDPALLLGAPGRLAGINLTTSGRDRGSAIHGRRSVCRHLCFRHDLFGFFSNKLLSASFQLRSVQIPLLPVAAGALDGSARRRSMCPSDDPKGPQLAARAVFLLHFSELFFL</sequence>
<protein>
    <submittedName>
        <fullName evidence="1">Uncharacterized protein</fullName>
    </submittedName>
</protein>
<dbReference type="RefSeq" id="XP_025379124.1">
    <property type="nucleotide sequence ID" value="XM_025525703.1"/>
</dbReference>
<evidence type="ECO:0000313" key="2">
    <source>
        <dbReference type="Proteomes" id="UP000245768"/>
    </source>
</evidence>
<accession>A0A316YSC8</accession>
<proteinExistence type="predicted"/>
<dbReference type="InParanoid" id="A0A316YSC8"/>
<reference evidence="1 2" key="1">
    <citation type="journal article" date="2018" name="Mol. Biol. Evol.">
        <title>Broad Genomic Sampling Reveals a Smut Pathogenic Ancestry of the Fungal Clade Ustilaginomycotina.</title>
        <authorList>
            <person name="Kijpornyongpan T."/>
            <person name="Mondo S.J."/>
            <person name="Barry K."/>
            <person name="Sandor L."/>
            <person name="Lee J."/>
            <person name="Lipzen A."/>
            <person name="Pangilinan J."/>
            <person name="LaButti K."/>
            <person name="Hainaut M."/>
            <person name="Henrissat B."/>
            <person name="Grigoriev I.V."/>
            <person name="Spatafora J.W."/>
            <person name="Aime M.C."/>
        </authorList>
    </citation>
    <scope>NUCLEOTIDE SEQUENCE [LARGE SCALE GENOMIC DNA]</scope>
    <source>
        <strain evidence="1 2">MCA 4198</strain>
    </source>
</reference>
<dbReference type="GeneID" id="37047619"/>
<dbReference type="AlphaFoldDB" id="A0A316YSC8"/>
<evidence type="ECO:0000313" key="1">
    <source>
        <dbReference type="EMBL" id="PWN91926.1"/>
    </source>
</evidence>
<name>A0A316YSC8_9BASI</name>
<gene>
    <name evidence="1" type="ORF">FA10DRAFT_78182</name>
</gene>
<organism evidence="1 2">
    <name type="scientific">Acaromyces ingoldii</name>
    <dbReference type="NCBI Taxonomy" id="215250"/>
    <lineage>
        <taxon>Eukaryota</taxon>
        <taxon>Fungi</taxon>
        <taxon>Dikarya</taxon>
        <taxon>Basidiomycota</taxon>
        <taxon>Ustilaginomycotina</taxon>
        <taxon>Exobasidiomycetes</taxon>
        <taxon>Exobasidiales</taxon>
        <taxon>Cryptobasidiaceae</taxon>
        <taxon>Acaromyces</taxon>
    </lineage>
</organism>
<keyword evidence="2" id="KW-1185">Reference proteome</keyword>